<organism evidence="1 2">
    <name type="scientific">Murimonas intestini</name>
    <dbReference type="NCBI Taxonomy" id="1337051"/>
    <lineage>
        <taxon>Bacteria</taxon>
        <taxon>Bacillati</taxon>
        <taxon>Bacillota</taxon>
        <taxon>Clostridia</taxon>
        <taxon>Lachnospirales</taxon>
        <taxon>Lachnospiraceae</taxon>
        <taxon>Murimonas</taxon>
    </lineage>
</organism>
<evidence type="ECO:0000313" key="2">
    <source>
        <dbReference type="Proteomes" id="UP000245412"/>
    </source>
</evidence>
<dbReference type="InterPro" id="IPR008000">
    <property type="entry name" value="Rham/fucose_mutarotase"/>
</dbReference>
<evidence type="ECO:0000313" key="1">
    <source>
        <dbReference type="EMBL" id="PWJ76091.1"/>
    </source>
</evidence>
<dbReference type="PANTHER" id="PTHR34389:SF2">
    <property type="entry name" value="L-RHAMNOSE MUTAROTASE"/>
    <property type="match status" value="1"/>
</dbReference>
<dbReference type="SUPFAM" id="SSF54909">
    <property type="entry name" value="Dimeric alpha+beta barrel"/>
    <property type="match status" value="1"/>
</dbReference>
<dbReference type="Pfam" id="PF05336">
    <property type="entry name" value="rhaM"/>
    <property type="match status" value="1"/>
</dbReference>
<name>A0AB73T4X8_9FIRM</name>
<sequence>MKRFGQVIRLKEGMEERYKELHGNPWPEVNAAIKASHISNYSIYLKNGYLFAYFEYDGEDFEEDMKKMAADEATQGWWKETDPCQEKMAGASDAEWWSDMVEVYHLD</sequence>
<dbReference type="PANTHER" id="PTHR34389">
    <property type="entry name" value="L-RHAMNOSE MUTAROTASE"/>
    <property type="match status" value="1"/>
</dbReference>
<dbReference type="InterPro" id="IPR011008">
    <property type="entry name" value="Dimeric_a/b-barrel"/>
</dbReference>
<comment type="caution">
    <text evidence="1">The sequence shown here is derived from an EMBL/GenBank/DDBJ whole genome shotgun (WGS) entry which is preliminary data.</text>
</comment>
<keyword evidence="2" id="KW-1185">Reference proteome</keyword>
<dbReference type="AlphaFoldDB" id="A0AB73T4X8"/>
<accession>A0AB73T4X8</accession>
<dbReference type="EMBL" id="QGGY01000005">
    <property type="protein sequence ID" value="PWJ76091.1"/>
    <property type="molecule type" value="Genomic_DNA"/>
</dbReference>
<dbReference type="GO" id="GO:0016857">
    <property type="term" value="F:racemase and epimerase activity, acting on carbohydrates and derivatives"/>
    <property type="evidence" value="ECO:0007669"/>
    <property type="project" value="InterPro"/>
</dbReference>
<dbReference type="Proteomes" id="UP000245412">
    <property type="component" value="Unassembled WGS sequence"/>
</dbReference>
<protein>
    <submittedName>
        <fullName evidence="1">L-rhamnose mutarotase</fullName>
    </submittedName>
</protein>
<reference evidence="1 2" key="1">
    <citation type="submission" date="2018-05" db="EMBL/GenBank/DDBJ databases">
        <authorList>
            <person name="Goeker M."/>
            <person name="Huntemann M."/>
            <person name="Clum A."/>
            <person name="Pillay M."/>
            <person name="Palaniappan K."/>
            <person name="Varghese N."/>
            <person name="Mikhailova N."/>
            <person name="Stamatis D."/>
            <person name="Reddy T."/>
            <person name="Daum C."/>
            <person name="Shapiro N."/>
            <person name="Ivanova N."/>
            <person name="Kyrpides N."/>
            <person name="Woyke T."/>
        </authorList>
    </citation>
    <scope>NUCLEOTIDE SEQUENCE [LARGE SCALE GENOMIC DNA]</scope>
    <source>
        <strain evidence="1 2">DSM 26524</strain>
    </source>
</reference>
<proteinExistence type="predicted"/>
<dbReference type="Gene3D" id="3.30.70.100">
    <property type="match status" value="1"/>
</dbReference>
<dbReference type="RefSeq" id="WP_109626161.1">
    <property type="nucleotide sequence ID" value="NZ_JANKBI010000003.1"/>
</dbReference>
<gene>
    <name evidence="1" type="ORF">C7383_105125</name>
</gene>